<feature type="domain" description="Phosphatidate phosphatase APP1 catalytic" evidence="1">
    <location>
        <begin position="152"/>
        <end position="308"/>
    </location>
</feature>
<protein>
    <submittedName>
        <fullName evidence="2">DUF2183 domain-containing protein</fullName>
    </submittedName>
</protein>
<reference evidence="2 3" key="1">
    <citation type="submission" date="2018-11" db="EMBL/GenBank/DDBJ databases">
        <title>Draft genome sequence of Ferruginibacter sp. BO-59.</title>
        <authorList>
            <person name="Im W.T."/>
        </authorList>
    </citation>
    <scope>NUCLEOTIDE SEQUENCE [LARGE SCALE GENOMIC DNA]</scope>
    <source>
        <strain evidence="2 3">BO-59</strain>
    </source>
</reference>
<comment type="caution">
    <text evidence="2">The sequence shown here is derived from an EMBL/GenBank/DDBJ whole genome shotgun (WGS) entry which is preliminary data.</text>
</comment>
<dbReference type="GO" id="GO:0008195">
    <property type="term" value="F:phosphatidate phosphatase activity"/>
    <property type="evidence" value="ECO:0007669"/>
    <property type="project" value="InterPro"/>
</dbReference>
<dbReference type="InterPro" id="IPR052935">
    <property type="entry name" value="Mg2+_PAP"/>
</dbReference>
<dbReference type="PANTHER" id="PTHR28208">
    <property type="entry name" value="PHOSPHATIDATE PHOSPHATASE APP1"/>
    <property type="match status" value="1"/>
</dbReference>
<name>A0A3M9N7C5_9BACT</name>
<proteinExistence type="predicted"/>
<dbReference type="RefSeq" id="WP_123122196.1">
    <property type="nucleotide sequence ID" value="NZ_RJJR01000017.1"/>
</dbReference>
<gene>
    <name evidence="2" type="ORF">EFY79_18260</name>
</gene>
<evidence type="ECO:0000259" key="1">
    <source>
        <dbReference type="Pfam" id="PF09949"/>
    </source>
</evidence>
<organism evidence="2 3">
    <name type="scientific">Hanamia caeni</name>
    <dbReference type="NCBI Taxonomy" id="2294116"/>
    <lineage>
        <taxon>Bacteria</taxon>
        <taxon>Pseudomonadati</taxon>
        <taxon>Bacteroidota</taxon>
        <taxon>Chitinophagia</taxon>
        <taxon>Chitinophagales</taxon>
        <taxon>Chitinophagaceae</taxon>
        <taxon>Hanamia</taxon>
    </lineage>
</organism>
<sequence length="359" mass="42423">MKIHSESAQKISLWKKIKRKIFFLLRLNHHPVVKVYHGYGNEKKIVVMGHVLKLSPFPRKTYRPNWLVNLFSMLRMFMVIPYSRAKISIEWQEMTYYATAEEDGFFKFEFFPEIPVVKGWQKIEVTLEEEKYRHRRIKGVSEIYVPYPSQHGFISDIDDTFLISYSARFRRKLYVLFTKNAHSRKPFKGVVKHYQLLARHNRVAENQNPFFYVSGSEWNLYSLITEFAQVNSMPKGIFLLSKIKGLQQFWKTGSTNLMTKFARIVRIIEDFPHLQFVLLGDDTQIDVSIYLSVVKHFPGKIFAVYIRQVGKRKKQQALDHLKEMENLSVPCCYFRHSAEAIIHSEKIGLADQKSKTNKR</sequence>
<dbReference type="Proteomes" id="UP000267223">
    <property type="component" value="Unassembled WGS sequence"/>
</dbReference>
<evidence type="ECO:0000313" key="2">
    <source>
        <dbReference type="EMBL" id="RNI33710.1"/>
    </source>
</evidence>
<dbReference type="OrthoDB" id="9789875at2"/>
<dbReference type="AlphaFoldDB" id="A0A3M9N7C5"/>
<keyword evidence="3" id="KW-1185">Reference proteome</keyword>
<dbReference type="PANTHER" id="PTHR28208:SF3">
    <property type="entry name" value="PHOSPHATIDATE PHOSPHATASE APP1"/>
    <property type="match status" value="1"/>
</dbReference>
<dbReference type="InterPro" id="IPR019236">
    <property type="entry name" value="APP1_cat"/>
</dbReference>
<dbReference type="EMBL" id="RJJR01000017">
    <property type="protein sequence ID" value="RNI33710.1"/>
    <property type="molecule type" value="Genomic_DNA"/>
</dbReference>
<accession>A0A3M9N7C5</accession>
<dbReference type="Pfam" id="PF09949">
    <property type="entry name" value="APP1_cat"/>
    <property type="match status" value="1"/>
</dbReference>
<evidence type="ECO:0000313" key="3">
    <source>
        <dbReference type="Proteomes" id="UP000267223"/>
    </source>
</evidence>